<dbReference type="PANTHER" id="PTHR12001:SF69">
    <property type="entry name" value="ALL TRANS-POLYPRENYL-DIPHOSPHATE SYNTHASE PDSS1"/>
    <property type="match status" value="1"/>
</dbReference>
<dbReference type="AlphaFoldDB" id="A0A1M5CNV7"/>
<dbReference type="InterPro" id="IPR000092">
    <property type="entry name" value="Polyprenyl_synt"/>
</dbReference>
<dbReference type="PROSITE" id="PS00444">
    <property type="entry name" value="POLYPRENYL_SYNTHASE_2"/>
    <property type="match status" value="1"/>
</dbReference>
<evidence type="ECO:0000256" key="3">
    <source>
        <dbReference type="ARBA" id="ARBA00022679"/>
    </source>
</evidence>
<keyword evidence="5" id="KW-0460">Magnesium</keyword>
<dbReference type="Proteomes" id="UP000184088">
    <property type="component" value="Unassembled WGS sequence"/>
</dbReference>
<evidence type="ECO:0000256" key="1">
    <source>
        <dbReference type="ARBA" id="ARBA00001946"/>
    </source>
</evidence>
<dbReference type="CDD" id="cd00685">
    <property type="entry name" value="Trans_IPPS_HT"/>
    <property type="match status" value="1"/>
</dbReference>
<evidence type="ECO:0000256" key="6">
    <source>
        <dbReference type="RuleBase" id="RU004466"/>
    </source>
</evidence>
<dbReference type="InterPro" id="IPR008949">
    <property type="entry name" value="Isoprenoid_synthase_dom_sf"/>
</dbReference>
<dbReference type="RefSeq" id="WP_073345179.1">
    <property type="nucleotide sequence ID" value="NZ_FQVH01000029.1"/>
</dbReference>
<dbReference type="GO" id="GO:0046872">
    <property type="term" value="F:metal ion binding"/>
    <property type="evidence" value="ECO:0007669"/>
    <property type="project" value="UniProtKB-KW"/>
</dbReference>
<dbReference type="STRING" id="1121256.SAMN02746089_02166"/>
<evidence type="ECO:0000313" key="8">
    <source>
        <dbReference type="Proteomes" id="UP000184088"/>
    </source>
</evidence>
<dbReference type="EMBL" id="FQVH01000029">
    <property type="protein sequence ID" value="SHF56389.1"/>
    <property type="molecule type" value="Genomic_DNA"/>
</dbReference>
<accession>A0A1M5CNV7</accession>
<reference evidence="7 8" key="1">
    <citation type="submission" date="2016-11" db="EMBL/GenBank/DDBJ databases">
        <authorList>
            <person name="Jaros S."/>
            <person name="Januszkiewicz K."/>
            <person name="Wedrychowicz H."/>
        </authorList>
    </citation>
    <scope>NUCLEOTIDE SEQUENCE [LARGE SCALE GENOMIC DNA]</scope>
    <source>
        <strain evidence="7 8">DSM 17918</strain>
    </source>
</reference>
<evidence type="ECO:0000256" key="4">
    <source>
        <dbReference type="ARBA" id="ARBA00022723"/>
    </source>
</evidence>
<dbReference type="OrthoDB" id="9805316at2"/>
<evidence type="ECO:0000313" key="7">
    <source>
        <dbReference type="EMBL" id="SHF56389.1"/>
    </source>
</evidence>
<comment type="cofactor">
    <cofactor evidence="1">
        <name>Mg(2+)</name>
        <dbReference type="ChEBI" id="CHEBI:18420"/>
    </cofactor>
</comment>
<proteinExistence type="inferred from homology"/>
<dbReference type="PANTHER" id="PTHR12001">
    <property type="entry name" value="GERANYLGERANYL PYROPHOSPHATE SYNTHASE"/>
    <property type="match status" value="1"/>
</dbReference>
<dbReference type="GO" id="GO:0008299">
    <property type="term" value="P:isoprenoid biosynthetic process"/>
    <property type="evidence" value="ECO:0007669"/>
    <property type="project" value="InterPro"/>
</dbReference>
<dbReference type="Gene3D" id="1.10.600.10">
    <property type="entry name" value="Farnesyl Diphosphate Synthase"/>
    <property type="match status" value="1"/>
</dbReference>
<dbReference type="InterPro" id="IPR033749">
    <property type="entry name" value="Polyprenyl_synt_CS"/>
</dbReference>
<evidence type="ECO:0000256" key="2">
    <source>
        <dbReference type="ARBA" id="ARBA00006706"/>
    </source>
</evidence>
<dbReference type="SUPFAM" id="SSF48576">
    <property type="entry name" value="Terpenoid synthases"/>
    <property type="match status" value="1"/>
</dbReference>
<dbReference type="Pfam" id="PF00348">
    <property type="entry name" value="polyprenyl_synt"/>
    <property type="match status" value="1"/>
</dbReference>
<protein>
    <submittedName>
        <fullName evidence="7">Heptaprenyl diphosphate synthase</fullName>
    </submittedName>
</protein>
<gene>
    <name evidence="7" type="ORF">SAMN02746089_02166</name>
</gene>
<keyword evidence="4" id="KW-0479">Metal-binding</keyword>
<keyword evidence="3 6" id="KW-0808">Transferase</keyword>
<organism evidence="7 8">
    <name type="scientific">Caldanaerobius fijiensis DSM 17918</name>
    <dbReference type="NCBI Taxonomy" id="1121256"/>
    <lineage>
        <taxon>Bacteria</taxon>
        <taxon>Bacillati</taxon>
        <taxon>Bacillota</taxon>
        <taxon>Clostridia</taxon>
        <taxon>Thermoanaerobacterales</taxon>
        <taxon>Thermoanaerobacteraceae</taxon>
        <taxon>Caldanaerobius</taxon>
    </lineage>
</organism>
<keyword evidence="8" id="KW-1185">Reference proteome</keyword>
<dbReference type="SFLD" id="SFLDS00005">
    <property type="entry name" value="Isoprenoid_Synthase_Type_I"/>
    <property type="match status" value="1"/>
</dbReference>
<dbReference type="GO" id="GO:0004659">
    <property type="term" value="F:prenyltransferase activity"/>
    <property type="evidence" value="ECO:0007669"/>
    <property type="project" value="InterPro"/>
</dbReference>
<sequence length="322" mass="36715">MDKFWNDYPEIQRDLEEVINIMKKSFSNGSKFIQGVLRDMIHAGGKMIRPAFVILGGRFGQYDRKKLCPLAAVVEMLHLATLIHDDIIDNALIRRSKPTIQAEHGKNYAVFIGDFLFSQCFLLLSDNIAVKDIKKVSKSVSRICKGEIEQFESQYDVNVTVTQYLRRIAAKTAVLFALSLYIGAYESNCGESLSRALASIGYNVGMAFQIIDDILDFTGEERVVGKPLGNDIRQGIFTLPMIYALQEDERGEMSRMLCERPYSEEQVKRFIEFARQTGGIERARKLARKYTQKAFDKISSLKECPSKQVLAEITEKLLYRVY</sequence>
<name>A0A1M5CNV7_9THEO</name>
<comment type="similarity">
    <text evidence="2 6">Belongs to the FPP/GGPP synthase family.</text>
</comment>
<evidence type="ECO:0000256" key="5">
    <source>
        <dbReference type="ARBA" id="ARBA00022842"/>
    </source>
</evidence>